<reference evidence="3" key="2">
    <citation type="submission" date="2021-02" db="UniProtKB">
        <authorList>
            <consortium name="EnsemblMetazoa"/>
        </authorList>
    </citation>
    <scope>IDENTIFICATION</scope>
    <source>
        <strain evidence="3">JHB</strain>
    </source>
</reference>
<dbReference type="SUPFAM" id="SSF48439">
    <property type="entry name" value="Protein prenylyltransferase"/>
    <property type="match status" value="1"/>
</dbReference>
<dbReference type="Proteomes" id="UP000002320">
    <property type="component" value="Unassembled WGS sequence"/>
</dbReference>
<name>B0WUX4_CULQU</name>
<dbReference type="EMBL" id="DS232112">
    <property type="protein sequence ID" value="EDS35292.1"/>
    <property type="molecule type" value="Genomic_DNA"/>
</dbReference>
<gene>
    <name evidence="3" type="primary">6043558</name>
    <name evidence="2" type="ORF">CpipJ_CPIJ010603</name>
</gene>
<dbReference type="InParanoid" id="B0WUX4"/>
<dbReference type="HOGENOM" id="CLU_2280141_0_0_1"/>
<keyword evidence="4" id="KW-1185">Reference proteome</keyword>
<evidence type="ECO:0000256" key="1">
    <source>
        <dbReference type="SAM" id="MobiDB-lite"/>
    </source>
</evidence>
<dbReference type="GO" id="GO:0008318">
    <property type="term" value="F:protein prenyltransferase activity"/>
    <property type="evidence" value="ECO:0007669"/>
    <property type="project" value="InterPro"/>
</dbReference>
<dbReference type="EnsemblMetazoa" id="CPIJ010603-RA">
    <property type="protein sequence ID" value="CPIJ010603-PA"/>
    <property type="gene ID" value="CPIJ010603"/>
</dbReference>
<dbReference type="VEuPathDB" id="VectorBase:CQUJHB012539"/>
<dbReference type="PROSITE" id="PS51147">
    <property type="entry name" value="PFTA"/>
    <property type="match status" value="1"/>
</dbReference>
<proteinExistence type="predicted"/>
<protein>
    <submittedName>
        <fullName evidence="2">Farnesyltransferase alpha subunit</fullName>
    </submittedName>
</protein>
<accession>B0WUX4</accession>
<dbReference type="InterPro" id="IPR002088">
    <property type="entry name" value="Prenyl_trans_a"/>
</dbReference>
<dbReference type="KEGG" id="cqu:CpipJ_CPIJ010603"/>
<feature type="region of interest" description="Disordered" evidence="1">
    <location>
        <begin position="1"/>
        <end position="24"/>
    </location>
</feature>
<dbReference type="Gene3D" id="1.25.40.120">
    <property type="entry name" value="Protein prenylyltransferase"/>
    <property type="match status" value="1"/>
</dbReference>
<keyword evidence="2" id="KW-0808">Transferase</keyword>
<dbReference type="STRING" id="7176.B0WUX4"/>
<dbReference type="VEuPathDB" id="VectorBase:CPIJ010603"/>
<evidence type="ECO:0000313" key="3">
    <source>
        <dbReference type="EnsemblMetazoa" id="CPIJ010603-PA"/>
    </source>
</evidence>
<organism>
    <name type="scientific">Culex quinquefasciatus</name>
    <name type="common">Southern house mosquito</name>
    <name type="synonym">Culex pungens</name>
    <dbReference type="NCBI Taxonomy" id="7176"/>
    <lineage>
        <taxon>Eukaryota</taxon>
        <taxon>Metazoa</taxon>
        <taxon>Ecdysozoa</taxon>
        <taxon>Arthropoda</taxon>
        <taxon>Hexapoda</taxon>
        <taxon>Insecta</taxon>
        <taxon>Pterygota</taxon>
        <taxon>Neoptera</taxon>
        <taxon>Endopterygota</taxon>
        <taxon>Diptera</taxon>
        <taxon>Nematocera</taxon>
        <taxon>Culicoidea</taxon>
        <taxon>Culicidae</taxon>
        <taxon>Culicinae</taxon>
        <taxon>Culicini</taxon>
        <taxon>Culex</taxon>
        <taxon>Culex</taxon>
    </lineage>
</organism>
<dbReference type="AlphaFoldDB" id="B0WUX4"/>
<evidence type="ECO:0000313" key="4">
    <source>
        <dbReference type="Proteomes" id="UP000002320"/>
    </source>
</evidence>
<dbReference type="OrthoDB" id="272289at2759"/>
<sequence length="102" mass="11949">MDHVRARPEWKHIEPLKQDDDENPVEKSMRALGLTQDAEKLYGMAVPAGHSEGVDKLDYSRTIRRIIKFGIFARELDLTENILNIDEKNYHEWPHRRPAIKS</sequence>
<evidence type="ECO:0000313" key="2">
    <source>
        <dbReference type="EMBL" id="EDS35292.1"/>
    </source>
</evidence>
<reference evidence="2" key="1">
    <citation type="submission" date="2007-03" db="EMBL/GenBank/DDBJ databases">
        <title>Annotation of Culex pipiens quinquefasciatus.</title>
        <authorList>
            <consortium name="The Broad Institute Genome Sequencing Platform"/>
            <person name="Atkinson P.W."/>
            <person name="Hemingway J."/>
            <person name="Christensen B.M."/>
            <person name="Higgs S."/>
            <person name="Kodira C."/>
            <person name="Hannick L."/>
            <person name="Megy K."/>
            <person name="O'Leary S."/>
            <person name="Pearson M."/>
            <person name="Haas B.J."/>
            <person name="Mauceli E."/>
            <person name="Wortman J.R."/>
            <person name="Lee N.H."/>
            <person name="Guigo R."/>
            <person name="Stanke M."/>
            <person name="Alvarado L."/>
            <person name="Amedeo P."/>
            <person name="Antoine C.H."/>
            <person name="Arensburger P."/>
            <person name="Bidwell S.L."/>
            <person name="Crawford M."/>
            <person name="Camaro F."/>
            <person name="Devon K."/>
            <person name="Engels R."/>
            <person name="Hammond M."/>
            <person name="Howarth C."/>
            <person name="Koehrsen M."/>
            <person name="Lawson D."/>
            <person name="Montgomery P."/>
            <person name="Nene V."/>
            <person name="Nusbaum C."/>
            <person name="Puiu D."/>
            <person name="Romero-Severson J."/>
            <person name="Severson D.W."/>
            <person name="Shumway M."/>
            <person name="Sisk P."/>
            <person name="Stolte C."/>
            <person name="Zeng Q."/>
            <person name="Eisenstadt E."/>
            <person name="Fraser-Liggett C."/>
            <person name="Strausberg R."/>
            <person name="Galagan J."/>
            <person name="Birren B."/>
            <person name="Collins F.H."/>
        </authorList>
    </citation>
    <scope>NUCLEOTIDE SEQUENCE [LARGE SCALE GENOMIC DNA]</scope>
    <source>
        <strain evidence="2">JHB</strain>
    </source>
</reference>